<gene>
    <name evidence="2" type="ORF">PZE19_16390</name>
</gene>
<keyword evidence="3" id="KW-1185">Reference proteome</keyword>
<reference evidence="2 3" key="1">
    <citation type="submission" date="2023-03" db="EMBL/GenBank/DDBJ databases">
        <title>Paludisphaera mucosa sp. nov. a novel planctomycete from northern fen.</title>
        <authorList>
            <person name="Ivanova A."/>
        </authorList>
    </citation>
    <scope>NUCLEOTIDE SEQUENCE [LARGE SCALE GENOMIC DNA]</scope>
    <source>
        <strain evidence="2 3">Pla2</strain>
    </source>
</reference>
<organism evidence="2 3">
    <name type="scientific">Paludisphaera mucosa</name>
    <dbReference type="NCBI Taxonomy" id="3030827"/>
    <lineage>
        <taxon>Bacteria</taxon>
        <taxon>Pseudomonadati</taxon>
        <taxon>Planctomycetota</taxon>
        <taxon>Planctomycetia</taxon>
        <taxon>Isosphaerales</taxon>
        <taxon>Isosphaeraceae</taxon>
        <taxon>Paludisphaera</taxon>
    </lineage>
</organism>
<evidence type="ECO:0000256" key="1">
    <source>
        <dbReference type="SAM" id="MobiDB-lite"/>
    </source>
</evidence>
<comment type="caution">
    <text evidence="2">The sequence shown here is derived from an EMBL/GenBank/DDBJ whole genome shotgun (WGS) entry which is preliminary data.</text>
</comment>
<evidence type="ECO:0000313" key="2">
    <source>
        <dbReference type="EMBL" id="MDG3005371.1"/>
    </source>
</evidence>
<dbReference type="Proteomes" id="UP001216907">
    <property type="component" value="Unassembled WGS sequence"/>
</dbReference>
<proteinExistence type="predicted"/>
<feature type="region of interest" description="Disordered" evidence="1">
    <location>
        <begin position="1"/>
        <end position="24"/>
    </location>
</feature>
<protein>
    <submittedName>
        <fullName evidence="2">Uncharacterized protein</fullName>
    </submittedName>
</protein>
<feature type="region of interest" description="Disordered" evidence="1">
    <location>
        <begin position="76"/>
        <end position="99"/>
    </location>
</feature>
<accession>A0ABT6FCR5</accession>
<dbReference type="EMBL" id="JARRAG010000002">
    <property type="protein sequence ID" value="MDG3005371.1"/>
    <property type="molecule type" value="Genomic_DNA"/>
</dbReference>
<feature type="compositionally biased region" description="Polar residues" evidence="1">
    <location>
        <begin position="87"/>
        <end position="99"/>
    </location>
</feature>
<evidence type="ECO:0000313" key="3">
    <source>
        <dbReference type="Proteomes" id="UP001216907"/>
    </source>
</evidence>
<name>A0ABT6FCR5_9BACT</name>
<sequence>MRTQPAIRASQIRPSPRRAYWGSSGTSVPILIVPTVNNSPDAIGAPAPRAQCAANIAAAARALNCPSVIPVNAAGEPTTRAAAAQGNRASPSSSGRPTR</sequence>